<keyword evidence="2 6" id="KW-0032">Aminotransferase</keyword>
<dbReference type="Pfam" id="PF00155">
    <property type="entry name" value="Aminotran_1_2"/>
    <property type="match status" value="1"/>
</dbReference>
<dbReference type="InterPro" id="IPR004839">
    <property type="entry name" value="Aminotransferase_I/II_large"/>
</dbReference>
<dbReference type="AlphaFoldDB" id="A0A0C5WAV3"/>
<dbReference type="InterPro" id="IPR050106">
    <property type="entry name" value="HistidinolP_aminotransfase"/>
</dbReference>
<name>A0A0C5WAV3_9FLAO</name>
<dbReference type="KEGG" id="sze:AW14_11770"/>
<keyword evidence="7" id="KW-1185">Reference proteome</keyword>
<dbReference type="InterPro" id="IPR006311">
    <property type="entry name" value="TAT_signal"/>
</dbReference>
<dbReference type="RefSeq" id="WP_044638934.1">
    <property type="nucleotide sequence ID" value="NZ_CP007202.1"/>
</dbReference>
<evidence type="ECO:0000256" key="1">
    <source>
        <dbReference type="ARBA" id="ARBA00007970"/>
    </source>
</evidence>
<dbReference type="HOGENOM" id="CLU_017584_3_3_10"/>
<dbReference type="GO" id="GO:0030170">
    <property type="term" value="F:pyridoxal phosphate binding"/>
    <property type="evidence" value="ECO:0007669"/>
    <property type="project" value="InterPro"/>
</dbReference>
<keyword evidence="3 6" id="KW-0808">Transferase</keyword>
<dbReference type="GO" id="GO:0008483">
    <property type="term" value="F:transaminase activity"/>
    <property type="evidence" value="ECO:0007669"/>
    <property type="project" value="UniProtKB-KW"/>
</dbReference>
<comment type="similarity">
    <text evidence="1">Belongs to the class-II pyridoxal-phosphate-dependent aminotransferase family. Histidinol-phosphate aminotransferase subfamily.</text>
</comment>
<evidence type="ECO:0000256" key="3">
    <source>
        <dbReference type="ARBA" id="ARBA00022679"/>
    </source>
</evidence>
<accession>A0A0C5WAV3</accession>
<reference evidence="6 7" key="1">
    <citation type="submission" date="2014-02" db="EMBL/GenBank/DDBJ databases">
        <authorList>
            <person name="Young C.-C."/>
            <person name="Hameed A."/>
            <person name="Huang H.-C."/>
            <person name="Shahina M."/>
        </authorList>
    </citation>
    <scope>NUCLEOTIDE SEQUENCE [LARGE SCALE GENOMIC DNA]</scope>
    <source>
        <strain evidence="6 7">CC-SAMT-1</strain>
    </source>
</reference>
<dbReference type="STRING" id="1454006.AW14_11770"/>
<gene>
    <name evidence="6" type="ORF">AW14_11770</name>
</gene>
<organism evidence="6 7">
    <name type="scientific">Siansivirga zeaxanthinifaciens CC-SAMT-1</name>
    <dbReference type="NCBI Taxonomy" id="1454006"/>
    <lineage>
        <taxon>Bacteria</taxon>
        <taxon>Pseudomonadati</taxon>
        <taxon>Bacteroidota</taxon>
        <taxon>Flavobacteriia</taxon>
        <taxon>Flavobacteriales</taxon>
        <taxon>Flavobacteriaceae</taxon>
        <taxon>Siansivirga</taxon>
    </lineage>
</organism>
<protein>
    <submittedName>
        <fullName evidence="6">Histidinol phosphate aminotransferase</fullName>
    </submittedName>
</protein>
<evidence type="ECO:0000256" key="2">
    <source>
        <dbReference type="ARBA" id="ARBA00022576"/>
    </source>
</evidence>
<dbReference type="InterPro" id="IPR015422">
    <property type="entry name" value="PyrdxlP-dep_Trfase_small"/>
</dbReference>
<dbReference type="PANTHER" id="PTHR43643">
    <property type="entry name" value="HISTIDINOL-PHOSPHATE AMINOTRANSFERASE 2"/>
    <property type="match status" value="1"/>
</dbReference>
<proteinExistence type="inferred from homology"/>
<dbReference type="OrthoDB" id="9813612at2"/>
<dbReference type="Gene3D" id="3.90.1150.10">
    <property type="entry name" value="Aspartate Aminotransferase, domain 1"/>
    <property type="match status" value="1"/>
</dbReference>
<evidence type="ECO:0000313" key="6">
    <source>
        <dbReference type="EMBL" id="AJR04223.1"/>
    </source>
</evidence>
<dbReference type="InterPro" id="IPR015421">
    <property type="entry name" value="PyrdxlP-dep_Trfase_major"/>
</dbReference>
<dbReference type="InterPro" id="IPR015424">
    <property type="entry name" value="PyrdxlP-dep_Trfase"/>
</dbReference>
<dbReference type="EMBL" id="CP007202">
    <property type="protein sequence ID" value="AJR04223.1"/>
    <property type="molecule type" value="Genomic_DNA"/>
</dbReference>
<dbReference type="SUPFAM" id="SSF53383">
    <property type="entry name" value="PLP-dependent transferases"/>
    <property type="match status" value="1"/>
</dbReference>
<dbReference type="PANTHER" id="PTHR43643:SF3">
    <property type="entry name" value="HISTIDINOL-PHOSPHATE AMINOTRANSFERASE"/>
    <property type="match status" value="1"/>
</dbReference>
<dbReference type="CDD" id="cd00609">
    <property type="entry name" value="AAT_like"/>
    <property type="match status" value="1"/>
</dbReference>
<dbReference type="Proteomes" id="UP000032229">
    <property type="component" value="Chromosome"/>
</dbReference>
<dbReference type="PROSITE" id="PS51318">
    <property type="entry name" value="TAT"/>
    <property type="match status" value="1"/>
</dbReference>
<sequence>MKNTHISRRHWLKRGTLTLAGMAMMPSEIWAESVKLAQLENRNLVFSTDNCFNEFTPPSLFDPKLKAILRANENPYGPPPLAAKAFQDDVFSGNRYAWETLTNLVNIIAKKENVTPEQILMAPGSSDVLEKVAMVFFQKGGDVISADPSYMSLMQVSQSVGGKWKSYKLLPDSQHDLDAMEAGIDANTKLVYICNPNNPTGSITDAKKLKEFCSRVSEKVPVFVDEAYIELSDNGIKDSMVDLVSAGKNVMIARTFSKIHGMAGLRIGYLLGSEATIESINRVTRGGMGLTGPSIMAATTSLQHDEFLTMSKTKIAEARAYTQAYLTKNNFAFLPSQTNFIIFEIPMDGKEFLDKIYEKQVAVRAFTFWDKNWCRVSMGTMEEMALFTMAMDEIFA</sequence>
<evidence type="ECO:0000313" key="7">
    <source>
        <dbReference type="Proteomes" id="UP000032229"/>
    </source>
</evidence>
<keyword evidence="4" id="KW-0663">Pyridoxal phosphate</keyword>
<dbReference type="PATRIC" id="fig|1454006.5.peg.2334"/>
<evidence type="ECO:0000256" key="4">
    <source>
        <dbReference type="ARBA" id="ARBA00022898"/>
    </source>
</evidence>
<evidence type="ECO:0000259" key="5">
    <source>
        <dbReference type="Pfam" id="PF00155"/>
    </source>
</evidence>
<dbReference type="Gene3D" id="3.40.640.10">
    <property type="entry name" value="Type I PLP-dependent aspartate aminotransferase-like (Major domain)"/>
    <property type="match status" value="1"/>
</dbReference>
<feature type="domain" description="Aminotransferase class I/classII large" evidence="5">
    <location>
        <begin position="69"/>
        <end position="384"/>
    </location>
</feature>